<protein>
    <submittedName>
        <fullName evidence="1">Uncharacterized protein</fullName>
    </submittedName>
</protein>
<dbReference type="AlphaFoldDB" id="A0A0V1DZQ9"/>
<organism evidence="1 2">
    <name type="scientific">Trichinella pseudospiralis</name>
    <name type="common">Parasitic roundworm</name>
    <dbReference type="NCBI Taxonomy" id="6337"/>
    <lineage>
        <taxon>Eukaryota</taxon>
        <taxon>Metazoa</taxon>
        <taxon>Ecdysozoa</taxon>
        <taxon>Nematoda</taxon>
        <taxon>Enoplea</taxon>
        <taxon>Dorylaimia</taxon>
        <taxon>Trichinellida</taxon>
        <taxon>Trichinellidae</taxon>
        <taxon>Trichinella</taxon>
    </lineage>
</organism>
<dbReference type="Proteomes" id="UP000054632">
    <property type="component" value="Unassembled WGS sequence"/>
</dbReference>
<comment type="caution">
    <text evidence="1">The sequence shown here is derived from an EMBL/GenBank/DDBJ whole genome shotgun (WGS) entry which is preliminary data.</text>
</comment>
<evidence type="ECO:0000313" key="1">
    <source>
        <dbReference type="EMBL" id="KRY67070.1"/>
    </source>
</evidence>
<dbReference type="EMBL" id="JYDR01000148">
    <property type="protein sequence ID" value="KRY67070.1"/>
    <property type="molecule type" value="Genomic_DNA"/>
</dbReference>
<reference evidence="1 2" key="1">
    <citation type="submission" date="2015-01" db="EMBL/GenBank/DDBJ databases">
        <title>Evolution of Trichinella species and genotypes.</title>
        <authorList>
            <person name="Korhonen P.K."/>
            <person name="Edoardo P."/>
            <person name="Giuseppe L.R."/>
            <person name="Gasser R.B."/>
        </authorList>
    </citation>
    <scope>NUCLEOTIDE SEQUENCE [LARGE SCALE GENOMIC DNA]</scope>
    <source>
        <strain evidence="1">ISS13</strain>
    </source>
</reference>
<gene>
    <name evidence="1" type="ORF">T4A_5754</name>
</gene>
<accession>A0A0V1DZQ9</accession>
<evidence type="ECO:0000313" key="2">
    <source>
        <dbReference type="Proteomes" id="UP000054632"/>
    </source>
</evidence>
<sequence length="72" mass="8112">MFLETLLSFRRQGEQIPSPPNSKSSEKGEHFMTATIQVDPVRNCAVCSTAPDRHVQICPRFCRTDMTANEEA</sequence>
<proteinExistence type="predicted"/>
<name>A0A0V1DZQ9_TRIPS</name>